<dbReference type="Gene3D" id="3.30.559.10">
    <property type="entry name" value="Chloramphenicol acetyltransferase-like domain"/>
    <property type="match status" value="1"/>
</dbReference>
<dbReference type="SMART" id="SM00823">
    <property type="entry name" value="PKS_PP"/>
    <property type="match status" value="1"/>
</dbReference>
<evidence type="ECO:0000259" key="7">
    <source>
        <dbReference type="PROSITE" id="PS50075"/>
    </source>
</evidence>
<dbReference type="InterPro" id="IPR057737">
    <property type="entry name" value="Condensation_MtbB-like"/>
</dbReference>
<dbReference type="Gene3D" id="3.40.50.980">
    <property type="match status" value="2"/>
</dbReference>
<dbReference type="GO" id="GO:0043041">
    <property type="term" value="P:amino acid activation for nonribosomal peptide biosynthetic process"/>
    <property type="evidence" value="ECO:0007669"/>
    <property type="project" value="TreeGrafter"/>
</dbReference>
<dbReference type="InterPro" id="IPR020802">
    <property type="entry name" value="TesA-like"/>
</dbReference>
<dbReference type="Pfam" id="PF00501">
    <property type="entry name" value="AMP-binding"/>
    <property type="match status" value="1"/>
</dbReference>
<proteinExistence type="inferred from homology"/>
<dbReference type="InterPro" id="IPR020806">
    <property type="entry name" value="PKS_PP-bd"/>
</dbReference>
<dbReference type="Gene3D" id="1.10.1200.10">
    <property type="entry name" value="ACP-like"/>
    <property type="match status" value="1"/>
</dbReference>
<comment type="cofactor">
    <cofactor evidence="1">
        <name>pantetheine 4'-phosphate</name>
        <dbReference type="ChEBI" id="CHEBI:47942"/>
    </cofactor>
</comment>
<dbReference type="FunFam" id="3.40.50.12780:FF:000012">
    <property type="entry name" value="Non-ribosomal peptide synthetase"/>
    <property type="match status" value="1"/>
</dbReference>
<dbReference type="CDD" id="cd19535">
    <property type="entry name" value="Cyc_NRPS"/>
    <property type="match status" value="1"/>
</dbReference>
<accession>A0A1U7N590</accession>
<evidence type="ECO:0000256" key="1">
    <source>
        <dbReference type="ARBA" id="ARBA00001957"/>
    </source>
</evidence>
<dbReference type="FunFam" id="3.30.300.30:FF:000010">
    <property type="entry name" value="Enterobactin synthetase component F"/>
    <property type="match status" value="1"/>
</dbReference>
<dbReference type="InterPro" id="IPR020459">
    <property type="entry name" value="AMP-binding"/>
</dbReference>
<dbReference type="InterPro" id="IPR023213">
    <property type="entry name" value="CAT-like_dom_sf"/>
</dbReference>
<dbReference type="PRINTS" id="PR00154">
    <property type="entry name" value="AMPBINDING"/>
</dbReference>
<dbReference type="GO" id="GO:0016874">
    <property type="term" value="F:ligase activity"/>
    <property type="evidence" value="ECO:0007669"/>
    <property type="project" value="UniProtKB-KW"/>
</dbReference>
<feature type="domain" description="Carrier" evidence="7">
    <location>
        <begin position="1051"/>
        <end position="1126"/>
    </location>
</feature>
<evidence type="ECO:0000256" key="3">
    <source>
        <dbReference type="ARBA" id="ARBA00006432"/>
    </source>
</evidence>
<dbReference type="InterPro" id="IPR041464">
    <property type="entry name" value="TubC_N"/>
</dbReference>
<protein>
    <recommendedName>
        <fullName evidence="7">Carrier domain-containing protein</fullName>
    </recommendedName>
</protein>
<dbReference type="GO" id="GO:0008610">
    <property type="term" value="P:lipid biosynthetic process"/>
    <property type="evidence" value="ECO:0007669"/>
    <property type="project" value="UniProtKB-ARBA"/>
</dbReference>
<dbReference type="Pfam" id="PF00550">
    <property type="entry name" value="PP-binding"/>
    <property type="match status" value="1"/>
</dbReference>
<dbReference type="InterPro" id="IPR000873">
    <property type="entry name" value="AMP-dep_synth/lig_dom"/>
</dbReference>
<dbReference type="RefSeq" id="WP_075901918.1">
    <property type="nucleotide sequence ID" value="NZ_MKZS01000001.1"/>
</dbReference>
<dbReference type="Pfam" id="PF00668">
    <property type="entry name" value="Condensation"/>
    <property type="match status" value="1"/>
</dbReference>
<reference evidence="8 9" key="1">
    <citation type="submission" date="2016-10" db="EMBL/GenBank/DDBJ databases">
        <title>Comparative genomics uncovers the prolific and rare metabolic potential of the cyanobacterial genus Moorea.</title>
        <authorList>
            <person name="Leao T."/>
            <person name="Castelao G."/>
            <person name="Korobeynikov A."/>
            <person name="Monroe E.A."/>
            <person name="Podell S."/>
            <person name="Glukhov E."/>
            <person name="Allen E."/>
            <person name="Gerwick W.H."/>
            <person name="Gerwick L."/>
        </authorList>
    </citation>
    <scope>NUCLEOTIDE SEQUENCE [LARGE SCALE GENOMIC DNA]</scope>
    <source>
        <strain evidence="8 9">PNG5-198</strain>
    </source>
</reference>
<dbReference type="Gene3D" id="3.40.50.1820">
    <property type="entry name" value="alpha/beta hydrolase"/>
    <property type="match status" value="1"/>
</dbReference>
<dbReference type="SUPFAM" id="SSF56801">
    <property type="entry name" value="Acetyl-CoA synthetase-like"/>
    <property type="match status" value="1"/>
</dbReference>
<organism evidence="8 9">
    <name type="scientific">Moorena bouillonii PNG</name>
    <dbReference type="NCBI Taxonomy" id="568701"/>
    <lineage>
        <taxon>Bacteria</taxon>
        <taxon>Bacillati</taxon>
        <taxon>Cyanobacteriota</taxon>
        <taxon>Cyanophyceae</taxon>
        <taxon>Coleofasciculales</taxon>
        <taxon>Coleofasciculaceae</taxon>
        <taxon>Moorena</taxon>
    </lineage>
</organism>
<dbReference type="PROSITE" id="PS00455">
    <property type="entry name" value="AMP_BINDING"/>
    <property type="match status" value="1"/>
</dbReference>
<evidence type="ECO:0000313" key="8">
    <source>
        <dbReference type="EMBL" id="OLT61096.1"/>
    </source>
</evidence>
<keyword evidence="5" id="KW-0597">Phosphoprotein</keyword>
<dbReference type="PROSITE" id="PS50075">
    <property type="entry name" value="CARRIER"/>
    <property type="match status" value="1"/>
</dbReference>
<dbReference type="FunFam" id="3.30.559.10:FF:000023">
    <property type="entry name" value="Non-ribosomal peptide synthetase"/>
    <property type="match status" value="1"/>
</dbReference>
<dbReference type="FunFam" id="1.10.1200.10:FF:000005">
    <property type="entry name" value="Nonribosomal peptide synthetase 1"/>
    <property type="match status" value="1"/>
</dbReference>
<dbReference type="InterPro" id="IPR001031">
    <property type="entry name" value="Thioesterase"/>
</dbReference>
<keyword evidence="9" id="KW-1185">Reference proteome</keyword>
<comment type="similarity">
    <text evidence="3">Belongs to the ATP-dependent AMP-binding enzyme family.</text>
</comment>
<evidence type="ECO:0000256" key="6">
    <source>
        <dbReference type="ARBA" id="ARBA00022598"/>
    </source>
</evidence>
<dbReference type="Gene3D" id="3.30.300.30">
    <property type="match status" value="1"/>
</dbReference>
<dbReference type="SUPFAM" id="SSF47336">
    <property type="entry name" value="ACP-like"/>
    <property type="match status" value="1"/>
</dbReference>
<dbReference type="InterPro" id="IPR044894">
    <property type="entry name" value="TubC_N_sf"/>
</dbReference>
<dbReference type="InterPro" id="IPR045851">
    <property type="entry name" value="AMP-bd_C_sf"/>
</dbReference>
<dbReference type="SMART" id="SM00824">
    <property type="entry name" value="PKS_TE"/>
    <property type="match status" value="1"/>
</dbReference>
<dbReference type="InterPro" id="IPR009081">
    <property type="entry name" value="PP-bd_ACP"/>
</dbReference>
<dbReference type="InterPro" id="IPR020845">
    <property type="entry name" value="AMP-binding_CS"/>
</dbReference>
<dbReference type="InterPro" id="IPR036736">
    <property type="entry name" value="ACP-like_sf"/>
</dbReference>
<dbReference type="InterPro" id="IPR001242">
    <property type="entry name" value="Condensation_dom"/>
</dbReference>
<dbReference type="FunFam" id="3.30.559.30:FF:000006">
    <property type="entry name" value="Yersiniabactin polyketide/non-ribosomal peptide synthetase"/>
    <property type="match status" value="1"/>
</dbReference>
<dbReference type="InterPro" id="IPR010071">
    <property type="entry name" value="AA_adenyl_dom"/>
</dbReference>
<evidence type="ECO:0000256" key="2">
    <source>
        <dbReference type="ARBA" id="ARBA00004924"/>
    </source>
</evidence>
<dbReference type="PANTHER" id="PTHR45527">
    <property type="entry name" value="NONRIBOSOMAL PEPTIDE SYNTHETASE"/>
    <property type="match status" value="1"/>
</dbReference>
<dbReference type="GO" id="GO:0031177">
    <property type="term" value="F:phosphopantetheine binding"/>
    <property type="evidence" value="ECO:0007669"/>
    <property type="project" value="InterPro"/>
</dbReference>
<dbReference type="GO" id="GO:0005737">
    <property type="term" value="C:cytoplasm"/>
    <property type="evidence" value="ECO:0007669"/>
    <property type="project" value="TreeGrafter"/>
</dbReference>
<dbReference type="Proteomes" id="UP000186657">
    <property type="component" value="Unassembled WGS sequence"/>
</dbReference>
<dbReference type="Pfam" id="PF13193">
    <property type="entry name" value="AMP-binding_C"/>
    <property type="match status" value="1"/>
</dbReference>
<dbReference type="Pfam" id="PF00975">
    <property type="entry name" value="Thioesterase"/>
    <property type="match status" value="1"/>
</dbReference>
<keyword evidence="4" id="KW-0596">Phosphopantetheine</keyword>
<dbReference type="Gene3D" id="3.30.559.30">
    <property type="entry name" value="Nonribosomal peptide synthetase, condensation domain"/>
    <property type="match status" value="1"/>
</dbReference>
<keyword evidence="6" id="KW-0436">Ligase</keyword>
<dbReference type="NCBIfam" id="TIGR01733">
    <property type="entry name" value="AA-adenyl-dom"/>
    <property type="match status" value="1"/>
</dbReference>
<dbReference type="SUPFAM" id="SSF53474">
    <property type="entry name" value="alpha/beta-Hydrolases"/>
    <property type="match status" value="1"/>
</dbReference>
<sequence>MMLQELLTELTDRRIHLSVEGEQLRIRAPKGSLSPQLREVLKERKDELVGWLNQVNAPTTAPVPEIVPQFQERYQPFPLTEMQQAYWVGNHGVVELSSPAHFYSEIEWDNLDLPRLSAAWQRLIERHEMLRAIILPTGEQQILAQVPDYEIEMVDLRGLEEPEVSRRLQAMRDRLSYPSRPRDQWPRFGILVSRFSEEKCLLHFSFDILIIDGFSYQILMKEWVQLYENVDQQLPVLELSFRDYVLTRQTLENTPSFQQSWQYWQNRLSTLPPGPELPLAQQPNLLKTSQFAHLSESLPRTLSEQLKSRAIAEGITPSLALCAAYTEILATWSKNSHFTLALLHLNRLPLHTQVNEIVGNFSTTLLLEVNPTPGGSFADKAIKLQQQLWSDLEHSQVSGVEVVRELNRLQGGAPRPTIPVTFVSVVSNRATVDPEQETPQEVGSPNLWEEQIYTKVRVPQVFIDHQAWERKGELVLNWDYVPELFPEGMIEDMFKSYIRLLRRLAEGDQALQEAPKHLLPAEHYQLQAAINDTEVPVEPELLHTLFINQAVHEPQQVAVIAPTQTLTYQDLYQRAGWLGYQLRQRGAHPNQLVGVVMEKGWEQVVGVLAILMAGAAYVPIDPELPLERRQYLMAQSDLQLVLTQSWLDDSLDWPEDVGRICVDTNPIPPTAPPPLEPLQQGEDLAYVIYTSGSTGVPKGVMIDHRGAVNTVVDINRRFEITADEKVLALSSLNFDLSVYDIFGILAAGGTIVVPEASQLKEPTHWLELLNKHQITVWNSVPALMQLGTEMSVSTGILLSPSLRLVMLSGDWLPLTLPTQLQSLVEGVQVVSLGGATEASIWSIFYPIATVNPDWKSIPYGQPLSNQKFYVLNDELEPCPIEVPGQLYIGGIGLAKGYWKNEQKTEASFIIHPTSGERLYRTGDLGRYLPDGNIEFLGREDFQVKVQGYRIECGEVEAVLQQHPGVKSCLVTVIGDVQGAKQLVGYFVPYDQSELTTTNLRDFLGQKLPSYMVPSALMSLPALPLTANGKVDRRSLPSPDFSRVTEIKNAILPRNEVEHQVAQIWSDLLQVHPISIRDNFFELGGSSFVAMQLMTRIHQQFGQHLPLATLLQEPTVEHLASLLSQPTVTQSVSPVVPIQPFGSQSPFFCVHPIGGHVLCYEALARYLGEEQRFYGLQALGFNGEQEPLNRIEVMATKYIAALREVQPQGPYQLGGWSLGGLIAWEMAQQLTDSGEEVALLALIDSYPPMAKPSDEPEDRATLLASIAQDLGGLYSKSLAVSVEQLRNLEEHQQLAVIVEAAKAAAIFPPEADFQQMYYWLQVFQANRQALHRYVPQPYIGKIVLFCAEESEKTTKGMMAWQQLALGGVEAYSIPGDHYTIIQDPQVQGLAKQLGLHLSFSKVESDFFQGRSIVQVR</sequence>
<evidence type="ECO:0000256" key="4">
    <source>
        <dbReference type="ARBA" id="ARBA00022450"/>
    </source>
</evidence>
<dbReference type="SUPFAM" id="SSF52777">
    <property type="entry name" value="CoA-dependent acyltransferases"/>
    <property type="match status" value="2"/>
</dbReference>
<dbReference type="PANTHER" id="PTHR45527:SF10">
    <property type="entry name" value="PYOCHELIN SYNTHASE PCHF"/>
    <property type="match status" value="1"/>
</dbReference>
<evidence type="ECO:0000256" key="5">
    <source>
        <dbReference type="ARBA" id="ARBA00022553"/>
    </source>
</evidence>
<dbReference type="GO" id="GO:0044550">
    <property type="term" value="P:secondary metabolite biosynthetic process"/>
    <property type="evidence" value="ECO:0007669"/>
    <property type="project" value="UniProtKB-ARBA"/>
</dbReference>
<dbReference type="Gene3D" id="2.30.38.10">
    <property type="entry name" value="Luciferase, Domain 3"/>
    <property type="match status" value="1"/>
</dbReference>
<dbReference type="Gene3D" id="1.10.10.1830">
    <property type="entry name" value="Non-ribosomal peptide synthase, adenylation domain"/>
    <property type="match status" value="1"/>
</dbReference>
<name>A0A1U7N590_9CYAN</name>
<dbReference type="FunFam" id="3.40.50.980:FF:000001">
    <property type="entry name" value="Non-ribosomal peptide synthetase"/>
    <property type="match status" value="1"/>
</dbReference>
<comment type="caution">
    <text evidence="8">The sequence shown here is derived from an EMBL/GenBank/DDBJ whole genome shotgun (WGS) entry which is preliminary data.</text>
</comment>
<dbReference type="InterPro" id="IPR029058">
    <property type="entry name" value="AB_hydrolase_fold"/>
</dbReference>
<comment type="pathway">
    <text evidence="2">Siderophore biosynthesis.</text>
</comment>
<evidence type="ECO:0000313" key="9">
    <source>
        <dbReference type="Proteomes" id="UP000186657"/>
    </source>
</evidence>
<dbReference type="InterPro" id="IPR025110">
    <property type="entry name" value="AMP-bd_C"/>
</dbReference>
<dbReference type="Pfam" id="PF18563">
    <property type="entry name" value="TubC_N"/>
    <property type="match status" value="1"/>
</dbReference>
<dbReference type="CDD" id="cd12114">
    <property type="entry name" value="A_NRPS_TlmIV_like"/>
    <property type="match status" value="1"/>
</dbReference>
<gene>
    <name evidence="8" type="ORF">BJP37_20835</name>
</gene>
<dbReference type="EMBL" id="MKZS01000001">
    <property type="protein sequence ID" value="OLT61096.1"/>
    <property type="molecule type" value="Genomic_DNA"/>
</dbReference>